<accession>A0ABP9PDL6</accession>
<gene>
    <name evidence="1" type="ORF">GCM10023340_08650</name>
</gene>
<name>A0ABP9PDL6_9ACTN</name>
<evidence type="ECO:0000313" key="2">
    <source>
        <dbReference type="Proteomes" id="UP001500221"/>
    </source>
</evidence>
<evidence type="ECO:0000313" key="1">
    <source>
        <dbReference type="EMBL" id="GAA5143363.1"/>
    </source>
</evidence>
<dbReference type="RefSeq" id="WP_345454887.1">
    <property type="nucleotide sequence ID" value="NZ_BAABKG010000001.1"/>
</dbReference>
<comment type="caution">
    <text evidence="1">The sequence shown here is derived from an EMBL/GenBank/DDBJ whole genome shotgun (WGS) entry which is preliminary data.</text>
</comment>
<dbReference type="EMBL" id="BAABKG010000001">
    <property type="protein sequence ID" value="GAA5143363.1"/>
    <property type="molecule type" value="Genomic_DNA"/>
</dbReference>
<reference evidence="2" key="1">
    <citation type="journal article" date="2019" name="Int. J. Syst. Evol. Microbiol.">
        <title>The Global Catalogue of Microorganisms (GCM) 10K type strain sequencing project: providing services to taxonomists for standard genome sequencing and annotation.</title>
        <authorList>
            <consortium name="The Broad Institute Genomics Platform"/>
            <consortium name="The Broad Institute Genome Sequencing Center for Infectious Disease"/>
            <person name="Wu L."/>
            <person name="Ma J."/>
        </authorList>
    </citation>
    <scope>NUCLEOTIDE SEQUENCE [LARGE SCALE GENOMIC DNA]</scope>
    <source>
        <strain evidence="2">JCM 18459</strain>
    </source>
</reference>
<dbReference type="Proteomes" id="UP001500221">
    <property type="component" value="Unassembled WGS sequence"/>
</dbReference>
<protein>
    <submittedName>
        <fullName evidence="1">Uncharacterized protein</fullName>
    </submittedName>
</protein>
<keyword evidence="2" id="KW-1185">Reference proteome</keyword>
<proteinExistence type="predicted"/>
<organism evidence="1 2">
    <name type="scientific">Nocardioides marinquilinus</name>
    <dbReference type="NCBI Taxonomy" id="1210400"/>
    <lineage>
        <taxon>Bacteria</taxon>
        <taxon>Bacillati</taxon>
        <taxon>Actinomycetota</taxon>
        <taxon>Actinomycetes</taxon>
        <taxon>Propionibacteriales</taxon>
        <taxon>Nocardioidaceae</taxon>
        <taxon>Nocardioides</taxon>
    </lineage>
</organism>
<sequence length="305" mass="34188">MATARGLAAAAIESLTGWGRRRGEPRSVDDVAHLASARISGRYSATRAQLKAALTTMANGRGERTADVIRLTEVGSAEHRQALVEWARANGFWLFHARGRGEGECALLGRRGTTRLLRADALETTHMRLRTSRDAPLTVLAAAVEVTKTGQVVLVSEMHTPARVSTPGGFRGGWPSKVHRAMTAGAARALRKWRRGLPKEMRRRIVGRSYGADWNMHLVLGWAVLYLRTRWPNLRIAAKRLVRTHRGGRVIDAELTDLETSQPTVVMGRLPGFDHWWTWTVYRLTWRPWQIRLGADDPRYREIPG</sequence>